<protein>
    <recommendedName>
        <fullName evidence="3">DUF2635 domain-containing protein</fullName>
    </recommendedName>
</protein>
<gene>
    <name evidence="1" type="ORF">Ga0061061_11650</name>
</gene>
<name>A0ABM9U9R5_9HYPH</name>
<sequence length="67" mass="7720">MATLFIRPAERPDGTTALVRQPERRWEPLPPEGRHVEVTSYWARRLRDGDVVAGEPGRPRRTRKSKG</sequence>
<dbReference type="EMBL" id="CYHC01000016">
    <property type="protein sequence ID" value="CUA90915.1"/>
    <property type="molecule type" value="Genomic_DNA"/>
</dbReference>
<reference evidence="1 2" key="1">
    <citation type="submission" date="2015-08" db="EMBL/GenBank/DDBJ databases">
        <authorList>
            <person name="Varghese N."/>
        </authorList>
    </citation>
    <scope>NUCLEOTIDE SEQUENCE [LARGE SCALE GENOMIC DNA]</scope>
    <source>
        <strain evidence="1 2">DSM 18167</strain>
    </source>
</reference>
<dbReference type="Proteomes" id="UP000182178">
    <property type="component" value="Unassembled WGS sequence"/>
</dbReference>
<dbReference type="RefSeq" id="WP_055460976.1">
    <property type="nucleotide sequence ID" value="NZ_CYHC01000016.1"/>
</dbReference>
<comment type="caution">
    <text evidence="1">The sequence shown here is derived from an EMBL/GenBank/DDBJ whole genome shotgun (WGS) entry which is preliminary data.</text>
</comment>
<dbReference type="InterPro" id="IPR024400">
    <property type="entry name" value="DUF2635"/>
</dbReference>
<evidence type="ECO:0000313" key="2">
    <source>
        <dbReference type="Proteomes" id="UP000182178"/>
    </source>
</evidence>
<evidence type="ECO:0008006" key="3">
    <source>
        <dbReference type="Google" id="ProtNLM"/>
    </source>
</evidence>
<evidence type="ECO:0000313" key="1">
    <source>
        <dbReference type="EMBL" id="CUA90915.1"/>
    </source>
</evidence>
<organism evidence="1 2">
    <name type="scientific">Chelatococcus sambhunathii</name>
    <dbReference type="NCBI Taxonomy" id="363953"/>
    <lineage>
        <taxon>Bacteria</taxon>
        <taxon>Pseudomonadati</taxon>
        <taxon>Pseudomonadota</taxon>
        <taxon>Alphaproteobacteria</taxon>
        <taxon>Hyphomicrobiales</taxon>
        <taxon>Chelatococcaceae</taxon>
        <taxon>Chelatococcus</taxon>
    </lineage>
</organism>
<keyword evidence="2" id="KW-1185">Reference proteome</keyword>
<dbReference type="Pfam" id="PF10948">
    <property type="entry name" value="DUF2635"/>
    <property type="match status" value="1"/>
</dbReference>
<accession>A0ABM9U9R5</accession>
<proteinExistence type="predicted"/>